<evidence type="ECO:0000313" key="4">
    <source>
        <dbReference type="EMBL" id="CAH1390576.1"/>
    </source>
</evidence>
<feature type="region of interest" description="Disordered" evidence="2">
    <location>
        <begin position="165"/>
        <end position="186"/>
    </location>
</feature>
<dbReference type="OrthoDB" id="6618974at2759"/>
<organism evidence="4 5">
    <name type="scientific">Nezara viridula</name>
    <name type="common">Southern green stink bug</name>
    <name type="synonym">Cimex viridulus</name>
    <dbReference type="NCBI Taxonomy" id="85310"/>
    <lineage>
        <taxon>Eukaryota</taxon>
        <taxon>Metazoa</taxon>
        <taxon>Ecdysozoa</taxon>
        <taxon>Arthropoda</taxon>
        <taxon>Hexapoda</taxon>
        <taxon>Insecta</taxon>
        <taxon>Pterygota</taxon>
        <taxon>Neoptera</taxon>
        <taxon>Paraneoptera</taxon>
        <taxon>Hemiptera</taxon>
        <taxon>Heteroptera</taxon>
        <taxon>Panheteroptera</taxon>
        <taxon>Pentatomomorpha</taxon>
        <taxon>Pentatomoidea</taxon>
        <taxon>Pentatomidae</taxon>
        <taxon>Pentatominae</taxon>
        <taxon>Nezara</taxon>
    </lineage>
</organism>
<reference evidence="4" key="1">
    <citation type="submission" date="2022-01" db="EMBL/GenBank/DDBJ databases">
        <authorList>
            <person name="King R."/>
        </authorList>
    </citation>
    <scope>NUCLEOTIDE SEQUENCE</scope>
</reference>
<proteinExistence type="predicted"/>
<dbReference type="GO" id="GO:0008270">
    <property type="term" value="F:zinc ion binding"/>
    <property type="evidence" value="ECO:0007669"/>
    <property type="project" value="UniProtKB-KW"/>
</dbReference>
<feature type="region of interest" description="Disordered" evidence="2">
    <location>
        <begin position="998"/>
        <end position="1019"/>
    </location>
</feature>
<name>A0A9P0EAY9_NEZVI</name>
<dbReference type="AlphaFoldDB" id="A0A9P0EAY9"/>
<evidence type="ECO:0000259" key="3">
    <source>
        <dbReference type="PROSITE" id="PS50103"/>
    </source>
</evidence>
<protein>
    <recommendedName>
        <fullName evidence="3">C3H1-type domain-containing protein</fullName>
    </recommendedName>
</protein>
<feature type="zinc finger region" description="C3H1-type" evidence="1">
    <location>
        <begin position="1234"/>
        <end position="1260"/>
    </location>
</feature>
<evidence type="ECO:0000256" key="2">
    <source>
        <dbReference type="SAM" id="MobiDB-lite"/>
    </source>
</evidence>
<accession>A0A9P0EAY9</accession>
<dbReference type="Proteomes" id="UP001152798">
    <property type="component" value="Chromosome 1"/>
</dbReference>
<keyword evidence="1" id="KW-0862">Zinc</keyword>
<dbReference type="Pfam" id="PF10650">
    <property type="entry name" value="zf-C3H1"/>
    <property type="match status" value="1"/>
</dbReference>
<keyword evidence="1" id="KW-0863">Zinc-finger</keyword>
<evidence type="ECO:0000313" key="5">
    <source>
        <dbReference type="Proteomes" id="UP001152798"/>
    </source>
</evidence>
<feature type="region of interest" description="Disordered" evidence="2">
    <location>
        <begin position="521"/>
        <end position="549"/>
    </location>
</feature>
<dbReference type="InterPro" id="IPR019607">
    <property type="entry name" value="Putative_zinc-finger_domain"/>
</dbReference>
<gene>
    <name evidence="4" type="ORF">NEZAVI_LOCUS1763</name>
</gene>
<dbReference type="PROSITE" id="PS50103">
    <property type="entry name" value="ZF_C3H1"/>
    <property type="match status" value="1"/>
</dbReference>
<dbReference type="InterPro" id="IPR000571">
    <property type="entry name" value="Znf_CCCH"/>
</dbReference>
<evidence type="ECO:0000256" key="1">
    <source>
        <dbReference type="PROSITE-ProRule" id="PRU00723"/>
    </source>
</evidence>
<feature type="compositionally biased region" description="Polar residues" evidence="2">
    <location>
        <begin position="998"/>
        <end position="1014"/>
    </location>
</feature>
<feature type="region of interest" description="Disordered" evidence="2">
    <location>
        <begin position="32"/>
        <end position="58"/>
    </location>
</feature>
<feature type="compositionally biased region" description="Basic residues" evidence="2">
    <location>
        <begin position="525"/>
        <end position="541"/>
    </location>
</feature>
<sequence>MDLPTDVEEILSDDYEEGEILDGDNLYDEVSSLEEFSSGDEESSQLQNSNKEADKRDSVIEKLKQSTKHRRKDHKCKENSVCRKERKGKHCYARIRKAKSSNKHKTISEVTTQSTVERVFPRKPDPVPVVKHLKCRPVSPYKVRPDPAPKILHRFDYKDYHEKENRHNNKRFWSNPPRNKLKPPEKNVHYHRNKLNKDNHYKSNYKTPTPPPPKVASVEIPKTETISNDNSFSKTSLLKRLVGSGTTGVKPIKENESSLFQPKPENIDSDVIPVCKLNEHLEASSEGNHQMENTVTPDEKSDDYEKTEMLSEQPKKIEVKWIRSMKEDKDELHLRVEALRSAWVKKFNDRKKKGLIYQKKSDESDDFLEEFVLGSDIEDEKNDDTVILKTNDNTAKSNAVHCFNATDISGDILKPEDMVIVNDKPTEEAIISETAVARTEGNSSVFVDPLFFSVGQYPQKTNICQVSNSNSNLSSNNLITTAVASSDTLLKNKWENSVNYKNIKLKQTPLDQKLTENYQYSISSHKSKTRRSRWKKRRRSKGNMIDTTKNINASNTSADLDENELRELALLSVKQKNKSKISATVNDVDTNENNPQIIENGVIHISNKPTDKVIASLCESESTGAGSGDNWEDDLDEDILRAKLLSSLTKQVSEESAKIESLTAGVLEPISKERIINTRIFKPVVNLINEHNSKKQVIKKIDKRKLRNSLNKKVWKQGIAPVRKARQEALISINHFRKPKVFQKSDSSKQIQLNNASNVRPIPQVAQMIIKLDDSDSSSDLDNSTSEPVKSLSKLDLVPPEIEANIDLLLREAELNSQLEKGVIDSSSISKQLDNEEKKQLPENTMSLQLCASTPLVVQAEIKRPNVETHGSSSSSSSSSCSSVKTPQVLKHLPAWQQEEYKRLKKKIAEKEKVLQVTRSKIIEPSKDTNICNIVSSDVKDSAISALMPIMSTDNTISLNNLSNSSIIAENSSGPFITTLETVSKNIDAVDKPIKVENSSSPSDIFDTSKSSLNKPPPKIDKACPVENSIAKKSFPNLVSCTIMEEINLMNDIVNDFDKNNTEYVDLKQKTARLKRILKATESKMAVKKKAMFQIRDTLTEKERQISSKIGLMASSTQPDKNRLQSRDMEIVKLKYKEVTLRAQVLFHNFLSEKIVTNNNDKKSVGNVGKLEFSPTGIKRTLSPKETTTLKKKFIVKDSVVAKNVLPQDKAKDSNEVPLKRNFSGKEREREEWDPNTPVCHYDLHGICRDEECQYQHFKTV</sequence>
<feature type="region of interest" description="Disordered" evidence="2">
    <location>
        <begin position="281"/>
        <end position="310"/>
    </location>
</feature>
<feature type="compositionally biased region" description="Basic and acidic residues" evidence="2">
    <location>
        <begin position="297"/>
        <end position="310"/>
    </location>
</feature>
<feature type="domain" description="C3H1-type" evidence="3">
    <location>
        <begin position="1234"/>
        <end position="1260"/>
    </location>
</feature>
<keyword evidence="1" id="KW-0479">Metal-binding</keyword>
<feature type="region of interest" description="Disordered" evidence="2">
    <location>
        <begin position="198"/>
        <end position="217"/>
    </location>
</feature>
<keyword evidence="5" id="KW-1185">Reference proteome</keyword>
<dbReference type="EMBL" id="OV725077">
    <property type="protein sequence ID" value="CAH1390576.1"/>
    <property type="molecule type" value="Genomic_DNA"/>
</dbReference>
<feature type="compositionally biased region" description="Polar residues" evidence="2">
    <location>
        <begin position="285"/>
        <end position="296"/>
    </location>
</feature>